<evidence type="ECO:0000313" key="1">
    <source>
        <dbReference type="EMBL" id="MBD2296849.1"/>
    </source>
</evidence>
<evidence type="ECO:0000313" key="2">
    <source>
        <dbReference type="Proteomes" id="UP000662185"/>
    </source>
</evidence>
<accession>A0A926WN60</accession>
<organism evidence="1 2">
    <name type="scientific">Anabaena sphaerica FACHB-251</name>
    <dbReference type="NCBI Taxonomy" id="2692883"/>
    <lineage>
        <taxon>Bacteria</taxon>
        <taxon>Bacillati</taxon>
        <taxon>Cyanobacteriota</taxon>
        <taxon>Cyanophyceae</taxon>
        <taxon>Nostocales</taxon>
        <taxon>Nostocaceae</taxon>
        <taxon>Anabaena</taxon>
    </lineage>
</organism>
<proteinExistence type="predicted"/>
<protein>
    <recommendedName>
        <fullName evidence="3">Helicase/UvrB N-terminal domain-containing protein</fullName>
    </recommendedName>
</protein>
<dbReference type="SUPFAM" id="SSF52540">
    <property type="entry name" value="P-loop containing nucleoside triphosphate hydrolases"/>
    <property type="match status" value="1"/>
</dbReference>
<dbReference type="EMBL" id="JACJQU010000033">
    <property type="protein sequence ID" value="MBD2296849.1"/>
    <property type="molecule type" value="Genomic_DNA"/>
</dbReference>
<dbReference type="InterPro" id="IPR027417">
    <property type="entry name" value="P-loop_NTPase"/>
</dbReference>
<reference evidence="2" key="1">
    <citation type="journal article" date="2020" name="ISME J.">
        <title>Comparative genomics reveals insights into cyanobacterial evolution and habitat adaptation.</title>
        <authorList>
            <person name="Chen M.Y."/>
            <person name="Teng W.K."/>
            <person name="Zhao L."/>
            <person name="Hu C.X."/>
            <person name="Zhou Y.K."/>
            <person name="Han B.P."/>
            <person name="Song L.R."/>
            <person name="Shu W.S."/>
        </authorList>
    </citation>
    <scope>NUCLEOTIDE SEQUENCE [LARGE SCALE GENOMIC DNA]</scope>
    <source>
        <strain evidence="2">FACHB-251</strain>
    </source>
</reference>
<name>A0A926WN60_9NOST</name>
<dbReference type="AlphaFoldDB" id="A0A926WN60"/>
<evidence type="ECO:0008006" key="3">
    <source>
        <dbReference type="Google" id="ProtNLM"/>
    </source>
</evidence>
<sequence length="1147" mass="133864">MEEILNEYCQQSNSGLLLLSMPTGSGKTYNVIKFIYSNYKEFANQKRKIIFITNLKKNLPIDELREHFIANGNRDEFKDYVLFVDSNSQTVINNLLAIDDEIPEQFKTETFVRLKSYIEICNNNQLPQSIKSTIEKEIREDIEPAFREFIKRTLKENFKTKQARLSAIKNNQEYQWIGKLYPAVFTDEKTVLFLSMDKFIAKNTTLIEPSYYFYERLINKSVIFIDEFDTTKESVLNNIIKSGLRHRVDLLDLFLNIHNHLMQNECPEGLLKESEWRKQKSAGKNWLSLREQIESFRDKADYIFNTYKLQHTCKSHKDFSTNKRNFLFYDYQFHNVLDRRKRIEIIEDSQNRTNWIQAFDFTTKTTGVDIHSLLRDIAGFLTYFQTGIGYLAENYRHLKEEDDSIQEAFPLESAVKTVLNHFRLDSKDVEFLTSNIIEGDLPYGLRTDKGSIQRQGFYDTGFRYHDIVDSDEHDTLSKIYMFNFSRTPEYFLAGLCSKAMVVGISATAGLYTNIGNYDIEYLKSRLGDSFIRLKHDALVKLKNAYFEATKGYEQVEIKTKFIEVDSQKEALEKLESILEDKTAANHLWNSLQYKISDDNPYREFVFSRYVKALTVWKYFLDNPDCHGFICFFNKIPKPKDLDFDLDILHEYAELLLDGNKESISNCVSETIVVLSGVEFEEKKAQILNDLKNNKRRFIISSYQTSGVGQNLQFSIPDSIKPIHINGLPKQGCMDINGIYLDNPTNLLVNISKEKIEDDEFIKYIFQLEFLVQNGAISLNTFRSKLDEAFKRYLGGSNKVKHDFKNLYNTNAYSRYVNKIVIQAVGRICRTNMKASTIHILADTVIRKHLTGFCLPEDVIPIREYTALLKSVNELTKQSEDLIEIQNRASNISNQTSAYIRRQLSTPWTPQSVRAWQELREQVLIQPVVEKESECNPKWNPIYLKLRKPASSYIYSQRDDYEDIEVFFSKEYGKKEVKEVSEKSAHLPDLMRIDILRKLFLDSGWATTFPESELMLTPPMFNNIYKGALGEVCGKHIFGKLLNINLLELEVDEFELFDFKTDANIYVDFKYWNDRVAVQAEDLISKIRTKMATVRAERVFIINILGSSNTIFHPYISSDRKIIEVPYLCKNNKVDDDAIEFILKELYK</sequence>
<comment type="caution">
    <text evidence="1">The sequence shown here is derived from an EMBL/GenBank/DDBJ whole genome shotgun (WGS) entry which is preliminary data.</text>
</comment>
<keyword evidence="2" id="KW-1185">Reference proteome</keyword>
<dbReference type="Proteomes" id="UP000662185">
    <property type="component" value="Unassembled WGS sequence"/>
</dbReference>
<dbReference type="RefSeq" id="WP_190564967.1">
    <property type="nucleotide sequence ID" value="NZ_JACJQU010000033.1"/>
</dbReference>
<gene>
    <name evidence="1" type="ORF">H6G06_26075</name>
</gene>